<gene>
    <name evidence="1" type="ORF">GIB67_011256</name>
</gene>
<evidence type="ECO:0000313" key="1">
    <source>
        <dbReference type="EMBL" id="KAF6163035.1"/>
    </source>
</evidence>
<evidence type="ECO:0000313" key="2">
    <source>
        <dbReference type="Proteomes" id="UP000541444"/>
    </source>
</evidence>
<organism evidence="1 2">
    <name type="scientific">Kingdonia uniflora</name>
    <dbReference type="NCBI Taxonomy" id="39325"/>
    <lineage>
        <taxon>Eukaryota</taxon>
        <taxon>Viridiplantae</taxon>
        <taxon>Streptophyta</taxon>
        <taxon>Embryophyta</taxon>
        <taxon>Tracheophyta</taxon>
        <taxon>Spermatophyta</taxon>
        <taxon>Magnoliopsida</taxon>
        <taxon>Ranunculales</taxon>
        <taxon>Circaeasteraceae</taxon>
        <taxon>Kingdonia</taxon>
    </lineage>
</organism>
<proteinExistence type="predicted"/>
<dbReference type="EMBL" id="JACGCM010001007">
    <property type="protein sequence ID" value="KAF6163035.1"/>
    <property type="molecule type" value="Genomic_DNA"/>
</dbReference>
<sequence length="169" mass="19325">MKNKASMFLKQVISMVSSIAKAKTLALKNKARAMKTRLVILSLLKNKRLLIGSISNKIHALLGQEHKEDVGDQSNAIVIYNAMVNDSNANLVALMRHSLFDSDGDDYDDQTGSVIDIVRNSKEEEGEDFILEEEIDHVADLFIRRFHRQMKLQKQESFKRYQDMLDRSV</sequence>
<protein>
    <submittedName>
        <fullName evidence="1">Uncharacterized protein</fullName>
    </submittedName>
</protein>
<dbReference type="Proteomes" id="UP000541444">
    <property type="component" value="Unassembled WGS sequence"/>
</dbReference>
<keyword evidence="2" id="KW-1185">Reference proteome</keyword>
<dbReference type="AlphaFoldDB" id="A0A7J7N7A9"/>
<dbReference type="OrthoDB" id="684076at2759"/>
<comment type="caution">
    <text evidence="1">The sequence shown here is derived from an EMBL/GenBank/DDBJ whole genome shotgun (WGS) entry which is preliminary data.</text>
</comment>
<accession>A0A7J7N7A9</accession>
<name>A0A7J7N7A9_9MAGN</name>
<reference evidence="1 2" key="1">
    <citation type="journal article" date="2020" name="IScience">
        <title>Genome Sequencing of the Endangered Kingdonia uniflora (Circaeasteraceae, Ranunculales) Reveals Potential Mechanisms of Evolutionary Specialization.</title>
        <authorList>
            <person name="Sun Y."/>
            <person name="Deng T."/>
            <person name="Zhang A."/>
            <person name="Moore M.J."/>
            <person name="Landis J.B."/>
            <person name="Lin N."/>
            <person name="Zhang H."/>
            <person name="Zhang X."/>
            <person name="Huang J."/>
            <person name="Zhang X."/>
            <person name="Sun H."/>
            <person name="Wang H."/>
        </authorList>
    </citation>
    <scope>NUCLEOTIDE SEQUENCE [LARGE SCALE GENOMIC DNA]</scope>
    <source>
        <strain evidence="1">TB1705</strain>
        <tissue evidence="1">Leaf</tissue>
    </source>
</reference>
<dbReference type="PANTHER" id="PTHR33450:SF12">
    <property type="entry name" value="COTTON FIBER PROTEIN"/>
    <property type="match status" value="1"/>
</dbReference>
<dbReference type="Pfam" id="PF05553">
    <property type="entry name" value="DUF761"/>
    <property type="match status" value="1"/>
</dbReference>
<dbReference type="InterPro" id="IPR008480">
    <property type="entry name" value="DUF761_pln"/>
</dbReference>
<dbReference type="PANTHER" id="PTHR33450">
    <property type="entry name" value="EMB|CAB67623.1-RELATED"/>
    <property type="match status" value="1"/>
</dbReference>